<dbReference type="SUPFAM" id="SSF53822">
    <property type="entry name" value="Periplasmic binding protein-like I"/>
    <property type="match status" value="1"/>
</dbReference>
<proteinExistence type="predicted"/>
<dbReference type="InterPro" id="IPR028082">
    <property type="entry name" value="Peripla_BP_I"/>
</dbReference>
<dbReference type="Pfam" id="PF00356">
    <property type="entry name" value="LacI"/>
    <property type="match status" value="1"/>
</dbReference>
<keyword evidence="1" id="KW-0678">Repressor</keyword>
<dbReference type="GO" id="GO:0000976">
    <property type="term" value="F:transcription cis-regulatory region binding"/>
    <property type="evidence" value="ECO:0007669"/>
    <property type="project" value="TreeGrafter"/>
</dbReference>
<dbReference type="CDD" id="cd01392">
    <property type="entry name" value="HTH_LacI"/>
    <property type="match status" value="1"/>
</dbReference>
<dbReference type="PROSITE" id="PS00356">
    <property type="entry name" value="HTH_LACI_1"/>
    <property type="match status" value="1"/>
</dbReference>
<evidence type="ECO:0000256" key="1">
    <source>
        <dbReference type="ARBA" id="ARBA00022491"/>
    </source>
</evidence>
<feature type="domain" description="HTH lacI-type" evidence="5">
    <location>
        <begin position="2"/>
        <end position="56"/>
    </location>
</feature>
<dbReference type="PANTHER" id="PTHR30146:SF148">
    <property type="entry name" value="HTH-TYPE TRANSCRIPTIONAL REPRESSOR PURR-RELATED"/>
    <property type="match status" value="1"/>
</dbReference>
<gene>
    <name evidence="6" type="ORF">OMP38_05340</name>
</gene>
<dbReference type="SMART" id="SM00354">
    <property type="entry name" value="HTH_LACI"/>
    <property type="match status" value="1"/>
</dbReference>
<dbReference type="EMBL" id="JAPDHZ010000002">
    <property type="protein sequence ID" value="MDG0790336.1"/>
    <property type="molecule type" value="Genomic_DNA"/>
</dbReference>
<organism evidence="6 7">
    <name type="scientific">Cohnella ginsengisoli</name>
    <dbReference type="NCBI Taxonomy" id="425004"/>
    <lineage>
        <taxon>Bacteria</taxon>
        <taxon>Bacillati</taxon>
        <taxon>Bacillota</taxon>
        <taxon>Bacilli</taxon>
        <taxon>Bacillales</taxon>
        <taxon>Paenibacillaceae</taxon>
        <taxon>Cohnella</taxon>
    </lineage>
</organism>
<reference evidence="6 7" key="1">
    <citation type="submission" date="2022-10" db="EMBL/GenBank/DDBJ databases">
        <title>Comparative genomic analysis of Cohnella hashimotonis sp. nov., isolated from the International Space Station.</title>
        <authorList>
            <person name="Simpson A."/>
            <person name="Venkateswaran K."/>
        </authorList>
    </citation>
    <scope>NUCLEOTIDE SEQUENCE [LARGE SCALE GENOMIC DNA]</scope>
    <source>
        <strain evidence="6 7">DSM 18997</strain>
    </source>
</reference>
<dbReference type="InterPro" id="IPR001761">
    <property type="entry name" value="Peripla_BP/Lac1_sug-bd_dom"/>
</dbReference>
<dbReference type="InterPro" id="IPR010982">
    <property type="entry name" value="Lambda_DNA-bd_dom_sf"/>
</dbReference>
<keyword evidence="2" id="KW-0805">Transcription regulation</keyword>
<evidence type="ECO:0000259" key="5">
    <source>
        <dbReference type="PROSITE" id="PS50932"/>
    </source>
</evidence>
<dbReference type="Pfam" id="PF00532">
    <property type="entry name" value="Peripla_BP_1"/>
    <property type="match status" value="1"/>
</dbReference>
<keyword evidence="7" id="KW-1185">Reference proteome</keyword>
<dbReference type="PANTHER" id="PTHR30146">
    <property type="entry name" value="LACI-RELATED TRANSCRIPTIONAL REPRESSOR"/>
    <property type="match status" value="1"/>
</dbReference>
<dbReference type="PROSITE" id="PS50932">
    <property type="entry name" value="HTH_LACI_2"/>
    <property type="match status" value="1"/>
</dbReference>
<keyword evidence="4" id="KW-0804">Transcription</keyword>
<dbReference type="GO" id="GO:0003700">
    <property type="term" value="F:DNA-binding transcription factor activity"/>
    <property type="evidence" value="ECO:0007669"/>
    <property type="project" value="TreeGrafter"/>
</dbReference>
<name>A0A9X4KEK6_9BACL</name>
<comment type="caution">
    <text evidence="6">The sequence shown here is derived from an EMBL/GenBank/DDBJ whole genome shotgun (WGS) entry which is preliminary data.</text>
</comment>
<evidence type="ECO:0000313" key="6">
    <source>
        <dbReference type="EMBL" id="MDG0790336.1"/>
    </source>
</evidence>
<accession>A0A9X4KEK6</accession>
<evidence type="ECO:0000256" key="2">
    <source>
        <dbReference type="ARBA" id="ARBA00023015"/>
    </source>
</evidence>
<dbReference type="Gene3D" id="1.10.260.40">
    <property type="entry name" value="lambda repressor-like DNA-binding domains"/>
    <property type="match status" value="1"/>
</dbReference>
<dbReference type="Proteomes" id="UP001153387">
    <property type="component" value="Unassembled WGS sequence"/>
</dbReference>
<evidence type="ECO:0000256" key="3">
    <source>
        <dbReference type="ARBA" id="ARBA00023125"/>
    </source>
</evidence>
<evidence type="ECO:0000256" key="4">
    <source>
        <dbReference type="ARBA" id="ARBA00023163"/>
    </source>
</evidence>
<protein>
    <submittedName>
        <fullName evidence="6">LacI family transcriptional regulator</fullName>
    </submittedName>
</protein>
<dbReference type="InterPro" id="IPR000843">
    <property type="entry name" value="HTH_LacI"/>
</dbReference>
<sequence>MTTIKDIASHAKVSVATVSYVLNNTRYVSPEKKERILQAIRELDYVPNAVARGLRVRRSQTLSLVVADITNPFYPDIAKACEEAAQEAGYLVNIINTNEDGQRLADALRLLREGKTDGMIITTALEKDRTVLQELKDYALPVVFAHRELPGLDMDSVVSDNFNGAVAATNHLLGLGHRKVAFMGGVEGSEITRLRREGYVFAMRQAGFAIEPEWLISGEARYEPSYLATRTLMELEASKRPTAIININDVGAIGVIDAAYDLRLRVPDDLAVVGFDDLFIANSRQIQLTTVRIPRYELGKRATLILLEKLKKPDREVDVKPTNRIVLPVELIVRRTCGGRGA</sequence>
<dbReference type="RefSeq" id="WP_277564180.1">
    <property type="nucleotide sequence ID" value="NZ_JAPDHZ010000002.1"/>
</dbReference>
<evidence type="ECO:0000313" key="7">
    <source>
        <dbReference type="Proteomes" id="UP001153387"/>
    </source>
</evidence>
<dbReference type="Gene3D" id="3.40.50.2300">
    <property type="match status" value="2"/>
</dbReference>
<dbReference type="CDD" id="cd06267">
    <property type="entry name" value="PBP1_LacI_sugar_binding-like"/>
    <property type="match status" value="1"/>
</dbReference>
<dbReference type="SUPFAM" id="SSF47413">
    <property type="entry name" value="lambda repressor-like DNA-binding domains"/>
    <property type="match status" value="1"/>
</dbReference>
<keyword evidence="3" id="KW-0238">DNA-binding</keyword>
<dbReference type="AlphaFoldDB" id="A0A9X4KEK6"/>